<dbReference type="Proteomes" id="UP001596432">
    <property type="component" value="Unassembled WGS sequence"/>
</dbReference>
<keyword evidence="3" id="KW-1185">Reference proteome</keyword>
<evidence type="ECO:0000313" key="3">
    <source>
        <dbReference type="Proteomes" id="UP001596432"/>
    </source>
</evidence>
<gene>
    <name evidence="2" type="ORF">ACFQMA_00345</name>
</gene>
<dbReference type="GeneID" id="78818519"/>
<name>A0ABD5XT45_9EURY</name>
<sequence length="112" mass="11810">MAEAELSDGGPEASNESTEGDETVTVALGDAEVSVSIPADADEAEAAAIASAVGAHLHDRQVAAAAAAAENDEPDRVDAWKLASRMKSRGRSRWPKDVRRGEEWKAAARSFY</sequence>
<evidence type="ECO:0000256" key="1">
    <source>
        <dbReference type="SAM" id="MobiDB-lite"/>
    </source>
</evidence>
<comment type="caution">
    <text evidence="2">The sequence shown here is derived from an EMBL/GenBank/DDBJ whole genome shotgun (WGS) entry which is preliminary data.</text>
</comment>
<protein>
    <submittedName>
        <fullName evidence="2">Uncharacterized protein</fullName>
    </submittedName>
</protein>
<dbReference type="AlphaFoldDB" id="A0ABD5XT45"/>
<organism evidence="2 3">
    <name type="scientific">Halosimplex aquaticum</name>
    <dbReference type="NCBI Taxonomy" id="3026162"/>
    <lineage>
        <taxon>Archaea</taxon>
        <taxon>Methanobacteriati</taxon>
        <taxon>Methanobacteriota</taxon>
        <taxon>Stenosarchaea group</taxon>
        <taxon>Halobacteria</taxon>
        <taxon>Halobacteriales</taxon>
        <taxon>Haloarculaceae</taxon>
        <taxon>Halosimplex</taxon>
    </lineage>
</organism>
<accession>A0ABD5XT45</accession>
<dbReference type="RefSeq" id="WP_274323915.1">
    <property type="nucleotide sequence ID" value="NZ_CP118158.1"/>
</dbReference>
<dbReference type="EMBL" id="JBHTAS010000001">
    <property type="protein sequence ID" value="MFC7138282.1"/>
    <property type="molecule type" value="Genomic_DNA"/>
</dbReference>
<proteinExistence type="predicted"/>
<dbReference type="Pfam" id="PF26062">
    <property type="entry name" value="DUF8022"/>
    <property type="match status" value="1"/>
</dbReference>
<reference evidence="2 3" key="1">
    <citation type="journal article" date="2019" name="Int. J. Syst. Evol. Microbiol.">
        <title>The Global Catalogue of Microorganisms (GCM) 10K type strain sequencing project: providing services to taxonomists for standard genome sequencing and annotation.</title>
        <authorList>
            <consortium name="The Broad Institute Genomics Platform"/>
            <consortium name="The Broad Institute Genome Sequencing Center for Infectious Disease"/>
            <person name="Wu L."/>
            <person name="Ma J."/>
        </authorList>
    </citation>
    <scope>NUCLEOTIDE SEQUENCE [LARGE SCALE GENOMIC DNA]</scope>
    <source>
        <strain evidence="2 3">XZYJT29</strain>
    </source>
</reference>
<dbReference type="InterPro" id="IPR058335">
    <property type="entry name" value="PccX"/>
</dbReference>
<evidence type="ECO:0000313" key="2">
    <source>
        <dbReference type="EMBL" id="MFC7138282.1"/>
    </source>
</evidence>
<feature type="region of interest" description="Disordered" evidence="1">
    <location>
        <begin position="1"/>
        <end position="22"/>
    </location>
</feature>